<dbReference type="PRINTS" id="PR00420">
    <property type="entry name" value="RNGMNOXGNASE"/>
</dbReference>
<dbReference type="EMBL" id="LJZO01000058">
    <property type="protein sequence ID" value="ROV89390.1"/>
    <property type="molecule type" value="Genomic_DNA"/>
</dbReference>
<evidence type="ECO:0000256" key="3">
    <source>
        <dbReference type="ARBA" id="ARBA00023002"/>
    </source>
</evidence>
<keyword evidence="1" id="KW-0285">Flavoprotein</keyword>
<feature type="domain" description="FAD-binding" evidence="4">
    <location>
        <begin position="10"/>
        <end position="393"/>
    </location>
</feature>
<dbReference type="PANTHER" id="PTHR43004:SF8">
    <property type="entry name" value="FAD-BINDING DOMAIN-CONTAINING PROTEIN-RELATED"/>
    <property type="match status" value="1"/>
</dbReference>
<dbReference type="Gene3D" id="3.30.9.10">
    <property type="entry name" value="D-Amino Acid Oxidase, subunit A, domain 2"/>
    <property type="match status" value="1"/>
</dbReference>
<sequence>MASSSPPTHPVAIIGGGAVGLSVSILLSLRKIPHVLFESQTETFGRTKLGGINQWTTEIFRQMGTYDEVKSFACPDEIRVRIGWYTSLGKDGAHGHRGDSQDVDGREIWSKEVLLGRSDAAGREKHSPVRYEIVPKTQLEMLLAKRAKELNPDVTRYTAEVVDLEERDGCVALKVLSRDTGVMEEVLARFVIAADDGRSSTDKLGMKWLGERDSLDMMVVHLRAPIRARHPDPSNSMTWFTHPDTGGNMRTGILYPIGRWPIDDDEDQNNEEWVFACAPNLNDPIRSNQDAMLNRIRNTLKLGDLPIEIINTSHWNFNAMSAERYRKGRVFLVGDAAHRTPPWGSLGLNTGIQDVQNLVWKISLALKDEKKFNPLLESYDLERRPAGRRVGQFSLHSMQSHASFIDAALGISPDNSAEENRKAIMPYFDETHPDHEAKRKAVERAAKLLDVEFKDPYVKVGWFYPGVGEATDEDNVPHLILDDSVNTGSALPSTAPGHRLPHVWIHREGQKQLLRDLLPLDKLLLIADDDPGWDMMESDMVEIQRVTTTGMCDGWAEPTQEWEGMLGDSEAVLVRPDGIIAWRGSWQDSLPQLWPIVLERALYIGSDVAVKE</sequence>
<evidence type="ECO:0000259" key="4">
    <source>
        <dbReference type="Pfam" id="PF01494"/>
    </source>
</evidence>
<organism evidence="5 6">
    <name type="scientific">Cytospora chrysosperma</name>
    <name type="common">Cytospora canker fungus</name>
    <name type="synonym">Sphaeria chrysosperma</name>
    <dbReference type="NCBI Taxonomy" id="252740"/>
    <lineage>
        <taxon>Eukaryota</taxon>
        <taxon>Fungi</taxon>
        <taxon>Dikarya</taxon>
        <taxon>Ascomycota</taxon>
        <taxon>Pezizomycotina</taxon>
        <taxon>Sordariomycetes</taxon>
        <taxon>Sordariomycetidae</taxon>
        <taxon>Diaporthales</taxon>
        <taxon>Cytosporaceae</taxon>
        <taxon>Cytospora</taxon>
    </lineage>
</organism>
<evidence type="ECO:0000256" key="1">
    <source>
        <dbReference type="ARBA" id="ARBA00022630"/>
    </source>
</evidence>
<dbReference type="Pfam" id="PF01494">
    <property type="entry name" value="FAD_binding_3"/>
    <property type="match status" value="1"/>
</dbReference>
<keyword evidence="6" id="KW-1185">Reference proteome</keyword>
<dbReference type="OrthoDB" id="2690153at2759"/>
<dbReference type="PANTHER" id="PTHR43004">
    <property type="entry name" value="TRK SYSTEM POTASSIUM UPTAKE PROTEIN"/>
    <property type="match status" value="1"/>
</dbReference>
<dbReference type="STRING" id="252740.A0A423VEG4"/>
<keyword evidence="2" id="KW-0274">FAD</keyword>
<name>A0A423VEG4_CYTCH</name>
<protein>
    <recommendedName>
        <fullName evidence="4">FAD-binding domain-containing protein</fullName>
    </recommendedName>
</protein>
<dbReference type="GO" id="GO:0016709">
    <property type="term" value="F:oxidoreductase activity, acting on paired donors, with incorporation or reduction of molecular oxygen, NAD(P)H as one donor, and incorporation of one atom of oxygen"/>
    <property type="evidence" value="ECO:0007669"/>
    <property type="project" value="UniProtKB-ARBA"/>
</dbReference>
<dbReference type="InterPro" id="IPR050641">
    <property type="entry name" value="RIFMO-like"/>
</dbReference>
<dbReference type="Pfam" id="PF21274">
    <property type="entry name" value="Rng_hyd_C"/>
    <property type="match status" value="1"/>
</dbReference>
<dbReference type="Proteomes" id="UP000284375">
    <property type="component" value="Unassembled WGS sequence"/>
</dbReference>
<proteinExistence type="predicted"/>
<evidence type="ECO:0000313" key="5">
    <source>
        <dbReference type="EMBL" id="ROV89390.1"/>
    </source>
</evidence>
<dbReference type="Gene3D" id="3.40.30.120">
    <property type="match status" value="1"/>
</dbReference>
<dbReference type="InterPro" id="IPR002938">
    <property type="entry name" value="FAD-bd"/>
</dbReference>
<dbReference type="SUPFAM" id="SSF51905">
    <property type="entry name" value="FAD/NAD(P)-binding domain"/>
    <property type="match status" value="1"/>
</dbReference>
<accession>A0A423VEG4</accession>
<dbReference type="Gene3D" id="3.50.50.60">
    <property type="entry name" value="FAD/NAD(P)-binding domain"/>
    <property type="match status" value="1"/>
</dbReference>
<comment type="caution">
    <text evidence="5">The sequence shown here is derived from an EMBL/GenBank/DDBJ whole genome shotgun (WGS) entry which is preliminary data.</text>
</comment>
<evidence type="ECO:0000256" key="2">
    <source>
        <dbReference type="ARBA" id="ARBA00022827"/>
    </source>
</evidence>
<dbReference type="GO" id="GO:0071949">
    <property type="term" value="F:FAD binding"/>
    <property type="evidence" value="ECO:0007669"/>
    <property type="project" value="InterPro"/>
</dbReference>
<dbReference type="AlphaFoldDB" id="A0A423VEG4"/>
<gene>
    <name evidence="5" type="ORF">VSDG_08646</name>
</gene>
<keyword evidence="3" id="KW-0560">Oxidoreductase</keyword>
<reference evidence="5 6" key="1">
    <citation type="submission" date="2015-09" db="EMBL/GenBank/DDBJ databases">
        <title>Host preference determinants of Valsa canker pathogens revealed by comparative genomics.</title>
        <authorList>
            <person name="Yin Z."/>
            <person name="Huang L."/>
        </authorList>
    </citation>
    <scope>NUCLEOTIDE SEQUENCE [LARGE SCALE GENOMIC DNA]</scope>
    <source>
        <strain evidence="5 6">YSFL</strain>
    </source>
</reference>
<evidence type="ECO:0000313" key="6">
    <source>
        <dbReference type="Proteomes" id="UP000284375"/>
    </source>
</evidence>
<dbReference type="InterPro" id="IPR036188">
    <property type="entry name" value="FAD/NAD-bd_sf"/>
</dbReference>